<accession>A0AAW1N702</accession>
<name>A0AAW1N702_POPJA</name>
<dbReference type="PANTHER" id="PTHR10762:SF2">
    <property type="entry name" value="2-(3-AMINO-3-CARBOXYPROPYL)HISTIDINE SYNTHASE SUBUNIT 2"/>
    <property type="match status" value="1"/>
</dbReference>
<keyword evidence="9" id="KW-1185">Reference proteome</keyword>
<evidence type="ECO:0000256" key="5">
    <source>
        <dbReference type="ARBA" id="ARBA00023004"/>
    </source>
</evidence>
<reference evidence="8" key="1">
    <citation type="submission" date="2023-05" db="EMBL/GenBank/DDBJ databases">
        <authorList>
            <person name="Nardi F."/>
            <person name="Carapelli A."/>
            <person name="Cucini C."/>
        </authorList>
    </citation>
    <scope>NUCLEOTIDE SEQUENCE</scope>
    <source>
        <strain evidence="8">DMR45628</strain>
        <tissue evidence="8">Testes</tissue>
    </source>
</reference>
<dbReference type="InterPro" id="IPR016435">
    <property type="entry name" value="DPH1/DPH2"/>
</dbReference>
<proteinExistence type="inferred from homology"/>
<dbReference type="PANTHER" id="PTHR10762">
    <property type="entry name" value="DIPHTHAMIDE BIOSYNTHESIS PROTEIN"/>
    <property type="match status" value="1"/>
</dbReference>
<feature type="region of interest" description="Disordered" evidence="7">
    <location>
        <begin position="1"/>
        <end position="25"/>
    </location>
</feature>
<reference evidence="8 9" key="2">
    <citation type="journal article" date="2024" name="BMC Genomics">
        <title>De novo assembly and annotation of Popillia japonica's genome with initial clues to its potential as an invasive pest.</title>
        <authorList>
            <person name="Cucini C."/>
            <person name="Boschi S."/>
            <person name="Funari R."/>
            <person name="Cardaioli E."/>
            <person name="Iannotti N."/>
            <person name="Marturano G."/>
            <person name="Paoli F."/>
            <person name="Bruttini M."/>
            <person name="Carapelli A."/>
            <person name="Frati F."/>
            <person name="Nardi F."/>
        </authorList>
    </citation>
    <scope>NUCLEOTIDE SEQUENCE [LARGE SCALE GENOMIC DNA]</scope>
    <source>
        <strain evidence="8">DMR45628</strain>
    </source>
</reference>
<evidence type="ECO:0000313" key="9">
    <source>
        <dbReference type="Proteomes" id="UP001458880"/>
    </source>
</evidence>
<keyword evidence="5" id="KW-0408">Iron</keyword>
<dbReference type="GO" id="GO:0046872">
    <property type="term" value="F:metal ion binding"/>
    <property type="evidence" value="ECO:0007669"/>
    <property type="project" value="UniProtKB-KW"/>
</dbReference>
<keyword evidence="6" id="KW-0411">Iron-sulfur</keyword>
<evidence type="ECO:0000313" key="8">
    <source>
        <dbReference type="EMBL" id="KAK9754265.1"/>
    </source>
</evidence>
<keyword evidence="4" id="KW-0479">Metal-binding</keyword>
<gene>
    <name evidence="8" type="ORF">QE152_g1640</name>
</gene>
<dbReference type="FunFam" id="3.40.50.11860:FF:000001">
    <property type="entry name" value="2-(3-amino-3-carboxypropyl)histidine synthase subunit 2"/>
    <property type="match status" value="1"/>
</dbReference>
<dbReference type="Proteomes" id="UP001458880">
    <property type="component" value="Unassembled WGS sequence"/>
</dbReference>
<dbReference type="InterPro" id="IPR042263">
    <property type="entry name" value="DPH1/DPH2_1"/>
</dbReference>
<dbReference type="EMBL" id="JASPKY010000009">
    <property type="protein sequence ID" value="KAK9754265.1"/>
    <property type="molecule type" value="Genomic_DNA"/>
</dbReference>
<comment type="caution">
    <text evidence="8">The sequence shown here is derived from an EMBL/GenBank/DDBJ whole genome shotgun (WGS) entry which is preliminary data.</text>
</comment>
<dbReference type="Gene3D" id="3.40.50.11840">
    <property type="entry name" value="Diphthamide synthesis DPH1/DPH2 domain 1"/>
    <property type="match status" value="1"/>
</dbReference>
<comment type="similarity">
    <text evidence="3">Belongs to the DPH1/DPH2 family. DPH2 subfamily.</text>
</comment>
<dbReference type="GO" id="GO:0017183">
    <property type="term" value="P:protein histidyl modification to diphthamide"/>
    <property type="evidence" value="ECO:0007669"/>
    <property type="project" value="InterPro"/>
</dbReference>
<evidence type="ECO:0000256" key="3">
    <source>
        <dbReference type="ARBA" id="ARBA00006179"/>
    </source>
</evidence>
<evidence type="ECO:0000256" key="6">
    <source>
        <dbReference type="ARBA" id="ARBA00023014"/>
    </source>
</evidence>
<dbReference type="GO" id="GO:0051536">
    <property type="term" value="F:iron-sulfur cluster binding"/>
    <property type="evidence" value="ECO:0007669"/>
    <property type="project" value="UniProtKB-KW"/>
</dbReference>
<evidence type="ECO:0000256" key="7">
    <source>
        <dbReference type="SAM" id="MobiDB-lite"/>
    </source>
</evidence>
<organism evidence="8 9">
    <name type="scientific">Popillia japonica</name>
    <name type="common">Japanese beetle</name>
    <dbReference type="NCBI Taxonomy" id="7064"/>
    <lineage>
        <taxon>Eukaryota</taxon>
        <taxon>Metazoa</taxon>
        <taxon>Ecdysozoa</taxon>
        <taxon>Arthropoda</taxon>
        <taxon>Hexapoda</taxon>
        <taxon>Insecta</taxon>
        <taxon>Pterygota</taxon>
        <taxon>Neoptera</taxon>
        <taxon>Endopterygota</taxon>
        <taxon>Coleoptera</taxon>
        <taxon>Polyphaga</taxon>
        <taxon>Scarabaeiformia</taxon>
        <taxon>Scarabaeidae</taxon>
        <taxon>Rutelinae</taxon>
        <taxon>Popillia</taxon>
    </lineage>
</organism>
<comment type="pathway">
    <text evidence="2">Protein modification; peptidyl-diphthamide biosynthesis.</text>
</comment>
<dbReference type="AlphaFoldDB" id="A0AAW1N702"/>
<comment type="cofactor">
    <cofactor evidence="1">
        <name>[4Fe-4S] cluster</name>
        <dbReference type="ChEBI" id="CHEBI:49883"/>
    </cofactor>
</comment>
<dbReference type="Gene3D" id="3.40.50.11860">
    <property type="entry name" value="Diphthamide synthesis DPH1/DPH2 domain 3"/>
    <property type="match status" value="1"/>
</dbReference>
<protein>
    <submittedName>
        <fullName evidence="8">Diphthamide synthesis protein</fullName>
    </submittedName>
</protein>
<sequence length="445" mass="51154">MDQFSSNPSVALEKTVDSSKTPTATNSADIDRVYELDRCIEWIKTNEYKNVCLQFPDYLLSDSSEIAFRLQKRLGQVVYIMGDSAYESCCVDYITARHVNADAIIHFGPRCLSTWTNLIPCLCIYDKNPIDTDLFKNLFTKKFNDNENIKIDIILDTPYIHLNDVVVELFSDNINVTVNSIDANRFNVETTLLYIGKNDRKLLNFRLKHKNIPNLYYYDPQENDPLIKNYEENSMILKRRRYLVEKIKESETFAIVIATVVIENYMKAMERIKELLKLNGKKYYIISVGRPTVAKLANFPEMDMYILICCSMSDIFESRDFYKPFVTPFDIEIALNPKAVPSDFSYDLNADYLEEDLDKTIEHKPDVSLITGNLRYKENLEDNSGSSKEIALRSDGTVAVSDKSGAGFFATRSFKGLEQKLGQTQVKLATDGRKGIPQQYENELY</sequence>
<evidence type="ECO:0000256" key="4">
    <source>
        <dbReference type="ARBA" id="ARBA00022723"/>
    </source>
</evidence>
<dbReference type="Pfam" id="PF01866">
    <property type="entry name" value="Diphthamide_syn"/>
    <property type="match status" value="1"/>
</dbReference>
<evidence type="ECO:0000256" key="1">
    <source>
        <dbReference type="ARBA" id="ARBA00001966"/>
    </source>
</evidence>
<evidence type="ECO:0000256" key="2">
    <source>
        <dbReference type="ARBA" id="ARBA00005156"/>
    </source>
</evidence>
<dbReference type="InterPro" id="IPR042265">
    <property type="entry name" value="DPH1/DPH2_3"/>
</dbReference>
<dbReference type="EMBL" id="JASPKY010000009">
    <property type="protein sequence ID" value="KAK9754266.1"/>
    <property type="molecule type" value="Genomic_DNA"/>
</dbReference>
<dbReference type="SFLD" id="SFLDG01121">
    <property type="entry name" value="Diphthamide_biosynthesis"/>
    <property type="match status" value="1"/>
</dbReference>
<dbReference type="SFLD" id="SFLDS00032">
    <property type="entry name" value="Radical_SAM_3-amino-3-carboxyp"/>
    <property type="match status" value="1"/>
</dbReference>
<dbReference type="GO" id="GO:0090560">
    <property type="term" value="F:2-(3-amino-3-carboxypropyl)histidine synthase activity"/>
    <property type="evidence" value="ECO:0007669"/>
    <property type="project" value="InterPro"/>
</dbReference>
<dbReference type="NCBIfam" id="TIGR00322">
    <property type="entry name" value="diphth2_R"/>
    <property type="match status" value="1"/>
</dbReference>